<keyword evidence="1" id="KW-0472">Membrane</keyword>
<gene>
    <name evidence="3" type="ORF">KEM10_02415</name>
</gene>
<accession>A0ABS5JQH0</accession>
<dbReference type="Gene3D" id="3.30.1330.60">
    <property type="entry name" value="OmpA-like domain"/>
    <property type="match status" value="1"/>
</dbReference>
<keyword evidence="3" id="KW-0969">Cilium</keyword>
<proteinExistence type="predicted"/>
<dbReference type="SUPFAM" id="SSF103088">
    <property type="entry name" value="OmpA-like"/>
    <property type="match status" value="1"/>
</dbReference>
<dbReference type="PROSITE" id="PS51123">
    <property type="entry name" value="OMPA_2"/>
    <property type="match status" value="1"/>
</dbReference>
<feature type="domain" description="OmpA-like" evidence="2">
    <location>
        <begin position="312"/>
        <end position="431"/>
    </location>
</feature>
<keyword evidence="3" id="KW-0282">Flagellum</keyword>
<dbReference type="InterPro" id="IPR006665">
    <property type="entry name" value="OmpA-like"/>
</dbReference>
<reference evidence="3 4" key="1">
    <citation type="journal article" date="2015" name="Int. J. Syst. Evol. Microbiol.">
        <title>Carboxylicivirga linearis sp. nov., isolated from a sea cucumber culture pond.</title>
        <authorList>
            <person name="Wang F.Q."/>
            <person name="Zhou Y.X."/>
            <person name="Lin X.Z."/>
            <person name="Chen G.J."/>
            <person name="Du Z.J."/>
        </authorList>
    </citation>
    <scope>NUCLEOTIDE SEQUENCE [LARGE SCALE GENOMIC DNA]</scope>
    <source>
        <strain evidence="3 4">FB218</strain>
    </source>
</reference>
<dbReference type="Proteomes" id="UP000708576">
    <property type="component" value="Unassembled WGS sequence"/>
</dbReference>
<evidence type="ECO:0000256" key="1">
    <source>
        <dbReference type="PROSITE-ProRule" id="PRU00473"/>
    </source>
</evidence>
<evidence type="ECO:0000313" key="4">
    <source>
        <dbReference type="Proteomes" id="UP000708576"/>
    </source>
</evidence>
<dbReference type="EMBL" id="JAGUCO010000001">
    <property type="protein sequence ID" value="MBS2097114.1"/>
    <property type="molecule type" value="Genomic_DNA"/>
</dbReference>
<keyword evidence="4" id="KW-1185">Reference proteome</keyword>
<sequence length="431" mass="49930">MSRSYIKILLAAVLFVFGHWANGQYSTDNRVIFEHMRYSAEKPFNTWSVSLGYGPLIMYNDLANYKVFPMHWKFGPNITVAKQLVPAWAFDLQFLSGDFVAGGSTFYSEGNIMEFSLNSQTYINQLLLLPGPLNDKWNFYFKLGFGLTAFRTRVRYNDTDEFVHFGDFGEANEEDGYIVLGYDKDDPTKKIARAKEFVVPIGAGVQYRLNRSFDLAFETSMRLSLEDKLDNILVGAQNDKYWSTSISICYKIGKKDKRHSRWTYRGYGFNVFGAPKNDPLQNEIRVLEEDFKKYQEGRVVKKDSITVIHSAQKVYGTANLVTVFFELEKYNEVDNESLVELATLALNMTKNKSWKADIYGYSDEYDKSENNIEISRKRCERILQFFVRDLGLERERFVIHPLGEEDILPQDITSKKARLSINRRVDVVLKK</sequence>
<dbReference type="InterPro" id="IPR036737">
    <property type="entry name" value="OmpA-like_sf"/>
</dbReference>
<keyword evidence="3" id="KW-0966">Cell projection</keyword>
<evidence type="ECO:0000313" key="3">
    <source>
        <dbReference type="EMBL" id="MBS2097114.1"/>
    </source>
</evidence>
<organism evidence="3 4">
    <name type="scientific">Carboxylicivirga linearis</name>
    <dbReference type="NCBI Taxonomy" id="1628157"/>
    <lineage>
        <taxon>Bacteria</taxon>
        <taxon>Pseudomonadati</taxon>
        <taxon>Bacteroidota</taxon>
        <taxon>Bacteroidia</taxon>
        <taxon>Marinilabiliales</taxon>
        <taxon>Marinilabiliaceae</taxon>
        <taxon>Carboxylicivirga</taxon>
    </lineage>
</organism>
<protein>
    <submittedName>
        <fullName evidence="3">Flagellar motor protein MotB</fullName>
    </submittedName>
</protein>
<name>A0ABS5JQH0_9BACT</name>
<dbReference type="Gene3D" id="2.40.160.20">
    <property type="match status" value="1"/>
</dbReference>
<comment type="caution">
    <text evidence="3">The sequence shown here is derived from an EMBL/GenBank/DDBJ whole genome shotgun (WGS) entry which is preliminary data.</text>
</comment>
<dbReference type="RefSeq" id="WP_212213017.1">
    <property type="nucleotide sequence ID" value="NZ_JAGUCO010000001.1"/>
</dbReference>
<evidence type="ECO:0000259" key="2">
    <source>
        <dbReference type="PROSITE" id="PS51123"/>
    </source>
</evidence>